<reference evidence="7" key="1">
    <citation type="submission" date="2007-07" db="EMBL/GenBank/DDBJ databases">
        <title>PCAP assembly of the Caenorhabditis remanei genome.</title>
        <authorList>
            <consortium name="The Caenorhabditis remanei Sequencing Consortium"/>
            <person name="Wilson R.K."/>
        </authorList>
    </citation>
    <scope>NUCLEOTIDE SEQUENCE [LARGE SCALE GENOMIC DNA]</scope>
    <source>
        <strain evidence="7">PB4641</strain>
    </source>
</reference>
<dbReference type="InterPro" id="IPR050920">
    <property type="entry name" value="Nematode_rcpt-like_delta"/>
</dbReference>
<proteinExistence type="inferred from homology"/>
<accession>E3MBW9</accession>
<dbReference type="InParanoid" id="E3MBW9"/>
<name>E3MBW9_CAERE</name>
<evidence type="ECO:0000313" key="7">
    <source>
        <dbReference type="EMBL" id="EFO97677.1"/>
    </source>
</evidence>
<keyword evidence="3 6" id="KW-0812">Transmembrane</keyword>
<feature type="transmembrane region" description="Helical" evidence="6">
    <location>
        <begin position="98"/>
        <end position="120"/>
    </location>
</feature>
<evidence type="ECO:0000256" key="3">
    <source>
        <dbReference type="ARBA" id="ARBA00022692"/>
    </source>
</evidence>
<evidence type="ECO:0000313" key="8">
    <source>
        <dbReference type="Proteomes" id="UP000008281"/>
    </source>
</evidence>
<feature type="transmembrane region" description="Helical" evidence="6">
    <location>
        <begin position="12"/>
        <end position="33"/>
    </location>
</feature>
<protein>
    <submittedName>
        <fullName evidence="7">Uncharacterized protein</fullName>
    </submittedName>
</protein>
<comment type="subcellular location">
    <subcellularLocation>
        <location evidence="1">Membrane</location>
        <topology evidence="1">Multi-pass membrane protein</topology>
    </subcellularLocation>
</comment>
<gene>
    <name evidence="7" type="ORF">CRE_15980</name>
</gene>
<dbReference type="HOGENOM" id="CLU_814418_0_0_1"/>
<keyword evidence="8" id="KW-1185">Reference proteome</keyword>
<evidence type="ECO:0000256" key="4">
    <source>
        <dbReference type="ARBA" id="ARBA00022989"/>
    </source>
</evidence>
<evidence type="ECO:0000256" key="6">
    <source>
        <dbReference type="SAM" id="Phobius"/>
    </source>
</evidence>
<feature type="transmembrane region" description="Helical" evidence="6">
    <location>
        <begin position="283"/>
        <end position="301"/>
    </location>
</feature>
<feature type="transmembrane region" description="Helical" evidence="6">
    <location>
        <begin position="45"/>
        <end position="69"/>
    </location>
</feature>
<feature type="transmembrane region" description="Helical" evidence="6">
    <location>
        <begin position="140"/>
        <end position="158"/>
    </location>
</feature>
<dbReference type="PANTHER" id="PTHR22945:SF27">
    <property type="entry name" value="SERPENTINE RECEPTOR CLASS DELTA-2"/>
    <property type="match status" value="1"/>
</dbReference>
<evidence type="ECO:0000256" key="5">
    <source>
        <dbReference type="ARBA" id="ARBA00023136"/>
    </source>
</evidence>
<feature type="transmembrane region" description="Helical" evidence="6">
    <location>
        <begin position="197"/>
        <end position="219"/>
    </location>
</feature>
<organism evidence="8">
    <name type="scientific">Caenorhabditis remanei</name>
    <name type="common">Caenorhabditis vulgaris</name>
    <dbReference type="NCBI Taxonomy" id="31234"/>
    <lineage>
        <taxon>Eukaryota</taxon>
        <taxon>Metazoa</taxon>
        <taxon>Ecdysozoa</taxon>
        <taxon>Nematoda</taxon>
        <taxon>Chromadorea</taxon>
        <taxon>Rhabditida</taxon>
        <taxon>Rhabditina</taxon>
        <taxon>Rhabditomorpha</taxon>
        <taxon>Rhabditoidea</taxon>
        <taxon>Rhabditidae</taxon>
        <taxon>Peloderinae</taxon>
        <taxon>Caenorhabditis</taxon>
    </lineage>
</organism>
<dbReference type="GO" id="GO:0016020">
    <property type="term" value="C:membrane"/>
    <property type="evidence" value="ECO:0007669"/>
    <property type="project" value="UniProtKB-SubCell"/>
</dbReference>
<dbReference type="Proteomes" id="UP000008281">
    <property type="component" value="Unassembled WGS sequence"/>
</dbReference>
<sequence length="341" mass="38610">MIDHWSNVPRIIWASTLGPLGFLLNLLMGYIIFKYTPDSMKTYSTMIMVMTISDAVTGFCSVITAVRLISTGSQIFVIFGGICERAFDEKLTKSRFCMYWYALLVQCNLLNNIIMIFSYVYRAYVITMPFDTINQKKIQLVSYGYSLCHFSYFTWVYFMSWSSLEDMDASISKIYPELIGSNYTYSGVLDLNASSQIVFNMMSILNPVIVVTSALICKCKIERYLNKFIFTEKKKRQHRSLVNVLLYQTVSPFLSLVTVTLYVTVGQTGGSTAILENLMPFSLVLLTVVSPTASCILIGPYRTAFLKLWNSSVSKILGSDSRLLKNQDPPLRSTVSVTNQL</sequence>
<evidence type="ECO:0000256" key="1">
    <source>
        <dbReference type="ARBA" id="ARBA00004141"/>
    </source>
</evidence>
<dbReference type="InterPro" id="IPR019421">
    <property type="entry name" value="7TM_GPCR_serpentine_rcpt_Srd"/>
</dbReference>
<keyword evidence="4 6" id="KW-1133">Transmembrane helix</keyword>
<evidence type="ECO:0000256" key="2">
    <source>
        <dbReference type="ARBA" id="ARBA00009166"/>
    </source>
</evidence>
<dbReference type="AlphaFoldDB" id="E3MBW9"/>
<dbReference type="OrthoDB" id="5866527at2759"/>
<dbReference type="Pfam" id="PF10317">
    <property type="entry name" value="7TM_GPCR_Srd"/>
    <property type="match status" value="1"/>
</dbReference>
<comment type="similarity">
    <text evidence="2">Belongs to the nematode receptor-like protein srd family.</text>
</comment>
<dbReference type="eggNOG" id="ENOG502THNV">
    <property type="taxonomic scope" value="Eukaryota"/>
</dbReference>
<feature type="transmembrane region" description="Helical" evidence="6">
    <location>
        <begin position="240"/>
        <end position="263"/>
    </location>
</feature>
<dbReference type="EMBL" id="DS268433">
    <property type="protein sequence ID" value="EFO97677.1"/>
    <property type="molecule type" value="Genomic_DNA"/>
</dbReference>
<keyword evidence="5 6" id="KW-0472">Membrane</keyword>
<dbReference type="PANTHER" id="PTHR22945">
    <property type="entry name" value="SERPENTINE RECEPTOR, CLASS D DELTA"/>
    <property type="match status" value="1"/>
</dbReference>